<keyword evidence="2" id="KW-0812">Transmembrane</keyword>
<proteinExistence type="predicted"/>
<dbReference type="RefSeq" id="WP_141447496.1">
    <property type="nucleotide sequence ID" value="NZ_CP041217.1"/>
</dbReference>
<sequence>MTESFKRKLQAYQNGTLPGEERAELEAELEKLEAYQAYLDELMEDDSEPDRRADRAEEDGSGSRGTENGPKSGFGENGRLRRKKERRIIRRAKWKSRGITALVTLVVLGLVFGGSGLFTHYYYTQREVGPTAQALREVNEQALGLIVETTMPNRYLMPNGGDPGLLFDLTISGRVQHVWGSEGVSEKEIRQDYRFGRIRDTRITSLNGASDLYSKRFATADEGRLWLPGGSDRKQEEARNAGVWQTLSDLPKLTVSELYVSLDREYGQQELDRKFWGLRVAPRWFAARSGQEWAGMDSYTVIDAQGNAKPAQPEDYLNLYVHNPVGANGGMGASYIPVRSETNGEYLKHGALSWKSGLVEALRRVAQSPEVAASVSPVDFASAAAEVEANGSKVYGVVVTGRSEELAKLQNEPWMKGAIVRLGDSALDTAQLDPYKSYR</sequence>
<gene>
    <name evidence="4" type="ORF">FFV09_08845</name>
</gene>
<keyword evidence="2" id="KW-0472">Membrane</keyword>
<dbReference type="EMBL" id="CP041217">
    <property type="protein sequence ID" value="QDH20948.1"/>
    <property type="molecule type" value="Genomic_DNA"/>
</dbReference>
<dbReference type="InterPro" id="IPR025672">
    <property type="entry name" value="Sigma_reg_C_dom"/>
</dbReference>
<dbReference type="AlphaFoldDB" id="A0A4Y6UWN4"/>
<evidence type="ECO:0000313" key="5">
    <source>
        <dbReference type="Proteomes" id="UP000316968"/>
    </source>
</evidence>
<evidence type="ECO:0000256" key="1">
    <source>
        <dbReference type="SAM" id="MobiDB-lite"/>
    </source>
</evidence>
<keyword evidence="5" id="KW-1185">Reference proteome</keyword>
<protein>
    <recommendedName>
        <fullName evidence="3">Sigma factor regulator C-terminal domain-containing protein</fullName>
    </recommendedName>
</protein>
<reference evidence="4 5" key="1">
    <citation type="submission" date="2019-06" db="EMBL/GenBank/DDBJ databases">
        <title>Saccharibacillus brassicae sp. nov., an endophytic bacterium isolated from Chinese cabbage seeds (Brassica pekinensis).</title>
        <authorList>
            <person name="Jiang L."/>
            <person name="Lee J."/>
            <person name="Kim S.W."/>
        </authorList>
    </citation>
    <scope>NUCLEOTIDE SEQUENCE [LARGE SCALE GENOMIC DNA]</scope>
    <source>
        <strain evidence="5">KCTC 43072 / ATSA2</strain>
    </source>
</reference>
<dbReference type="Proteomes" id="UP000316968">
    <property type="component" value="Chromosome"/>
</dbReference>
<feature type="region of interest" description="Disordered" evidence="1">
    <location>
        <begin position="1"/>
        <end position="23"/>
    </location>
</feature>
<organism evidence="4 5">
    <name type="scientific">Saccharibacillus brassicae</name>
    <dbReference type="NCBI Taxonomy" id="2583377"/>
    <lineage>
        <taxon>Bacteria</taxon>
        <taxon>Bacillati</taxon>
        <taxon>Bacillota</taxon>
        <taxon>Bacilli</taxon>
        <taxon>Bacillales</taxon>
        <taxon>Paenibacillaceae</taxon>
        <taxon>Saccharibacillus</taxon>
    </lineage>
</organism>
<dbReference type="KEGG" id="saca:FFV09_08845"/>
<evidence type="ECO:0000313" key="4">
    <source>
        <dbReference type="EMBL" id="QDH20948.1"/>
    </source>
</evidence>
<evidence type="ECO:0000259" key="3">
    <source>
        <dbReference type="Pfam" id="PF13791"/>
    </source>
</evidence>
<feature type="domain" description="Sigma factor regulator C-terminal" evidence="3">
    <location>
        <begin position="247"/>
        <end position="418"/>
    </location>
</feature>
<keyword evidence="2" id="KW-1133">Transmembrane helix</keyword>
<dbReference type="Pfam" id="PF13791">
    <property type="entry name" value="Sigma_reg_C"/>
    <property type="match status" value="1"/>
</dbReference>
<name>A0A4Y6UWN4_SACBS</name>
<dbReference type="OrthoDB" id="2730366at2"/>
<evidence type="ECO:0000256" key="2">
    <source>
        <dbReference type="SAM" id="Phobius"/>
    </source>
</evidence>
<feature type="transmembrane region" description="Helical" evidence="2">
    <location>
        <begin position="99"/>
        <end position="123"/>
    </location>
</feature>
<feature type="region of interest" description="Disordered" evidence="1">
    <location>
        <begin position="40"/>
        <end position="80"/>
    </location>
</feature>
<accession>A0A4Y6UWN4</accession>